<feature type="signal peptide" evidence="1">
    <location>
        <begin position="1"/>
        <end position="33"/>
    </location>
</feature>
<feature type="chain" id="PRO_5012595013" evidence="1">
    <location>
        <begin position="34"/>
        <end position="744"/>
    </location>
</feature>
<proteinExistence type="predicted"/>
<feature type="domain" description="Peptidase S9 prolyl oligopeptidase catalytic" evidence="2">
    <location>
        <begin position="544"/>
        <end position="740"/>
    </location>
</feature>
<dbReference type="AlphaFoldDB" id="A0A1U9KV22"/>
<dbReference type="Gene3D" id="2.140.10.30">
    <property type="entry name" value="Dipeptidylpeptidase IV, N-terminal domain"/>
    <property type="match status" value="1"/>
</dbReference>
<dbReference type="GO" id="GO:0006508">
    <property type="term" value="P:proteolysis"/>
    <property type="evidence" value="ECO:0007669"/>
    <property type="project" value="InterPro"/>
</dbReference>
<dbReference type="InterPro" id="IPR001375">
    <property type="entry name" value="Peptidase_S9_cat"/>
</dbReference>
<keyword evidence="1" id="KW-0732">Signal</keyword>
<dbReference type="InterPro" id="IPR050278">
    <property type="entry name" value="Serine_Prot_S9B/DPPIV"/>
</dbReference>
<dbReference type="InterPro" id="IPR002469">
    <property type="entry name" value="Peptidase_S9B_N"/>
</dbReference>
<keyword evidence="5" id="KW-1185">Reference proteome</keyword>
<evidence type="ECO:0000313" key="4">
    <source>
        <dbReference type="EMBL" id="AQS89537.1"/>
    </source>
</evidence>
<dbReference type="Proteomes" id="UP000188604">
    <property type="component" value="Chromosome"/>
</dbReference>
<dbReference type="GO" id="GO:0008239">
    <property type="term" value="F:dipeptidyl-peptidase activity"/>
    <property type="evidence" value="ECO:0007669"/>
    <property type="project" value="TreeGrafter"/>
</dbReference>
<evidence type="ECO:0000313" key="5">
    <source>
        <dbReference type="Proteomes" id="UP000188604"/>
    </source>
</evidence>
<name>A0A1U9KV22_9PROT</name>
<dbReference type="KEGG" id="nch:A0U93_13160"/>
<dbReference type="InterPro" id="IPR029058">
    <property type="entry name" value="AB_hydrolase_fold"/>
</dbReference>
<dbReference type="EMBL" id="CP014691">
    <property type="protein sequence ID" value="AQS89537.1"/>
    <property type="molecule type" value="Genomic_DNA"/>
</dbReference>
<dbReference type="PANTHER" id="PTHR11731">
    <property type="entry name" value="PROTEASE FAMILY S9B,C DIPEPTIDYL-PEPTIDASE IV-RELATED"/>
    <property type="match status" value="1"/>
</dbReference>
<dbReference type="SUPFAM" id="SSF53474">
    <property type="entry name" value="alpha/beta-Hydrolases"/>
    <property type="match status" value="1"/>
</dbReference>
<accession>A0A1U9KV22</accession>
<feature type="domain" description="Dipeptidylpeptidase IV N-terminal" evidence="3">
    <location>
        <begin position="152"/>
        <end position="452"/>
    </location>
</feature>
<dbReference type="PANTHER" id="PTHR11731:SF193">
    <property type="entry name" value="DIPEPTIDYL PEPTIDASE 9"/>
    <property type="match status" value="1"/>
</dbReference>
<dbReference type="Pfam" id="PF00930">
    <property type="entry name" value="DPPIV_N"/>
    <property type="match status" value="1"/>
</dbReference>
<dbReference type="GO" id="GO:0008236">
    <property type="term" value="F:serine-type peptidase activity"/>
    <property type="evidence" value="ECO:0007669"/>
    <property type="project" value="InterPro"/>
</dbReference>
<dbReference type="Pfam" id="PF00326">
    <property type="entry name" value="Peptidase_S9"/>
    <property type="match status" value="1"/>
</dbReference>
<evidence type="ECO:0000259" key="3">
    <source>
        <dbReference type="Pfam" id="PF00930"/>
    </source>
</evidence>
<gene>
    <name evidence="4" type="ORF">A0U93_13160</name>
</gene>
<dbReference type="Gene3D" id="3.40.50.1820">
    <property type="entry name" value="alpha/beta hydrolase"/>
    <property type="match status" value="1"/>
</dbReference>
<dbReference type="STRING" id="320497.A0U93_13160"/>
<sequence length="744" mass="81535">MISQRLTGDIMPTGLFRRALIATTAAMPLFAHAAPATDPARTCFADLAVTRNGTLGLARNAELTPDGKAALFLRSGPRDTTLHLYRFDLADHSTHELGGTGDAPEHLSVEEKARRERARQSLSGITAFDITPDGRTAIATRGGQILQIDIASGATKPVPGEWIAPRLSPDGRTLAVVRNDDLYTLDLATSQTRRLTTGGTADMTHGLAEFAAAEELQRPDGTWWSPDGSTLLYEEADSRNVEKHFIANPEHPQTQPVDFRYPRAGTDNARLRLGLVAAQGGTTRWVDWDSNAYPYLDRVVWRKDGGLFVLVANRAENSEKLLSVDPRTGRTATLLTENDTAWLDLTPSEGSGGLSLPYALPDGHFLWAAQRSAHWQLELHKPDGTLERVLTPQTTPFVSLLDVDPARHSAVIGADPSRIDTQLLRLDWQTGQITPLVITPGRHGAHFTKDLDSAFVDSANTADGVRATHIVDATGQTVATLPDVAEPLPFSLHTTFTQAGPLNLDALIVRPQNFRAGHRYPVILSVYAGPGYKQVNHTPASYAEDQCLADHGYIVVSLDGRGTPGRDHDFERATKNNLIDLPLQDQVDGLRALGKRFPEFDMSRVGVYGWSFGGYFTAMATIRRPDVFKAGVAGAPPVDFADYDTAYTERFLGTPQDDPEGYRKSNVLTYADQLARPLLIMHGITDDNVYFENTMKLTQALLKNGKSYDLLLLPGTHMLTDPTLRQRVDQAREAYFAKVLRPAN</sequence>
<evidence type="ECO:0000256" key="1">
    <source>
        <dbReference type="SAM" id="SignalP"/>
    </source>
</evidence>
<evidence type="ECO:0000259" key="2">
    <source>
        <dbReference type="Pfam" id="PF00326"/>
    </source>
</evidence>
<dbReference type="SUPFAM" id="SSF82171">
    <property type="entry name" value="DPP6 N-terminal domain-like"/>
    <property type="match status" value="1"/>
</dbReference>
<dbReference type="OrthoDB" id="1094230at2"/>
<protein>
    <submittedName>
        <fullName evidence="4">Peptidase S9</fullName>
    </submittedName>
</protein>
<organism evidence="4 5">
    <name type="scientific">Neoasaia chiangmaiensis</name>
    <dbReference type="NCBI Taxonomy" id="320497"/>
    <lineage>
        <taxon>Bacteria</taxon>
        <taxon>Pseudomonadati</taxon>
        <taxon>Pseudomonadota</taxon>
        <taxon>Alphaproteobacteria</taxon>
        <taxon>Acetobacterales</taxon>
        <taxon>Acetobacteraceae</taxon>
        <taxon>Neoasaia</taxon>
    </lineage>
</organism>
<reference evidence="4 5" key="1">
    <citation type="submission" date="2016-03" db="EMBL/GenBank/DDBJ databases">
        <title>Acetic acid bacteria sequencing.</title>
        <authorList>
            <person name="Brandt J."/>
            <person name="Jakob F."/>
            <person name="Vogel R.F."/>
        </authorList>
    </citation>
    <scope>NUCLEOTIDE SEQUENCE [LARGE SCALE GENOMIC DNA]</scope>
    <source>
        <strain evidence="4 5">NBRC 101099</strain>
    </source>
</reference>